<dbReference type="GeneID" id="56029360"/>
<dbReference type="OrthoDB" id="192511at2157"/>
<reference evidence="2 3" key="1">
    <citation type="submission" date="2020-07" db="EMBL/GenBank/DDBJ databases">
        <title>Gai3-2, isolated from salt lake.</title>
        <authorList>
            <person name="Cui H."/>
            <person name="Shi X."/>
        </authorList>
    </citation>
    <scope>NUCLEOTIDE SEQUENCE [LARGE SCALE GENOMIC DNA]</scope>
    <source>
        <strain evidence="2 3">Gai3-2</strain>
    </source>
</reference>
<evidence type="ECO:0000256" key="1">
    <source>
        <dbReference type="SAM" id="MobiDB-lite"/>
    </source>
</evidence>
<dbReference type="RefSeq" id="WP_179169618.1">
    <property type="nucleotide sequence ID" value="NZ_CP058529.1"/>
</dbReference>
<name>A0A7D5L2T6_9EURY</name>
<dbReference type="EMBL" id="CP058529">
    <property type="protein sequence ID" value="QLG28043.1"/>
    <property type="molecule type" value="Genomic_DNA"/>
</dbReference>
<feature type="compositionally biased region" description="Basic and acidic residues" evidence="1">
    <location>
        <begin position="226"/>
        <end position="240"/>
    </location>
</feature>
<dbReference type="Proteomes" id="UP000509750">
    <property type="component" value="Chromosome"/>
</dbReference>
<feature type="compositionally biased region" description="Basic and acidic residues" evidence="1">
    <location>
        <begin position="180"/>
        <end position="199"/>
    </location>
</feature>
<dbReference type="AlphaFoldDB" id="A0A7D5L2T6"/>
<protein>
    <submittedName>
        <fullName evidence="2">Uncharacterized protein</fullName>
    </submittedName>
</protein>
<dbReference type="KEGG" id="halg:HUG10_10965"/>
<proteinExistence type="predicted"/>
<accession>A0A7D5L2T6</accession>
<evidence type="ECO:0000313" key="3">
    <source>
        <dbReference type="Proteomes" id="UP000509750"/>
    </source>
</evidence>
<feature type="region of interest" description="Disordered" evidence="1">
    <location>
        <begin position="180"/>
        <end position="257"/>
    </location>
</feature>
<evidence type="ECO:0000313" key="2">
    <source>
        <dbReference type="EMBL" id="QLG28043.1"/>
    </source>
</evidence>
<keyword evidence="3" id="KW-1185">Reference proteome</keyword>
<sequence>MHRPAIDDAIIEAVAANTGFEATDVKVGLRTLHDAVRDRVAEEFSAARDAEGPDHLLLEGPDAAWFALDYRELEATLADAGYEMDEDLLAAAAATNLRAFQAGEGRTVSFSRSLAKEYEAPFLYPVRVNKSESWRAAERHALDCVTDLLDAGFSPADALDAWAVEWLGVPVAEWAERRGVDESTVRGAVERSRDHRETPGGRVDPGNDVTAPSTDATPADSAYDPETDRLFIPTDEHVPPEEAENLLAGDADDPGSE</sequence>
<gene>
    <name evidence="2" type="ORF">HUG10_10965</name>
</gene>
<organism evidence="2 3">
    <name type="scientific">Halorarum halophilum</name>
    <dbReference type="NCBI Taxonomy" id="2743090"/>
    <lineage>
        <taxon>Archaea</taxon>
        <taxon>Methanobacteriati</taxon>
        <taxon>Methanobacteriota</taxon>
        <taxon>Stenosarchaea group</taxon>
        <taxon>Halobacteria</taxon>
        <taxon>Halobacteriales</taxon>
        <taxon>Haloferacaceae</taxon>
        <taxon>Halorarum</taxon>
    </lineage>
</organism>